<evidence type="ECO:0000259" key="8">
    <source>
        <dbReference type="Pfam" id="PF02687"/>
    </source>
</evidence>
<feature type="transmembrane region" description="Helical" evidence="7">
    <location>
        <begin position="389"/>
        <end position="411"/>
    </location>
</feature>
<feature type="transmembrane region" description="Helical" evidence="7">
    <location>
        <begin position="21"/>
        <end position="45"/>
    </location>
</feature>
<dbReference type="PATRIC" id="fig|86416.3.peg.610"/>
<evidence type="ECO:0000313" key="11">
    <source>
        <dbReference type="Proteomes" id="UP000013523"/>
    </source>
</evidence>
<name>R4JZE0_CLOPA</name>
<comment type="subcellular location">
    <subcellularLocation>
        <location evidence="1">Cell membrane</location>
        <topology evidence="1">Multi-pass membrane protein</topology>
    </subcellularLocation>
</comment>
<dbReference type="STRING" id="86416.Clopa_0628"/>
<evidence type="ECO:0000256" key="1">
    <source>
        <dbReference type="ARBA" id="ARBA00004651"/>
    </source>
</evidence>
<organism evidence="10 11">
    <name type="scientific">Clostridium pasteurianum BC1</name>
    <dbReference type="NCBI Taxonomy" id="86416"/>
    <lineage>
        <taxon>Bacteria</taxon>
        <taxon>Bacillati</taxon>
        <taxon>Bacillota</taxon>
        <taxon>Clostridia</taxon>
        <taxon>Eubacteriales</taxon>
        <taxon>Clostridiaceae</taxon>
        <taxon>Clostridium</taxon>
    </lineage>
</organism>
<evidence type="ECO:0000256" key="2">
    <source>
        <dbReference type="ARBA" id="ARBA00022475"/>
    </source>
</evidence>
<dbReference type="EMBL" id="CP003261">
    <property type="protein sequence ID" value="AGK95673.1"/>
    <property type="molecule type" value="Genomic_DNA"/>
</dbReference>
<keyword evidence="4 7" id="KW-1133">Transmembrane helix</keyword>
<feature type="domain" description="ABC3 transporter permease C-terminal" evidence="8">
    <location>
        <begin position="295"/>
        <end position="418"/>
    </location>
</feature>
<evidence type="ECO:0000256" key="5">
    <source>
        <dbReference type="ARBA" id="ARBA00023136"/>
    </source>
</evidence>
<dbReference type="Proteomes" id="UP000013523">
    <property type="component" value="Chromosome"/>
</dbReference>
<dbReference type="HOGENOM" id="CLU_000604_8_7_9"/>
<keyword evidence="5 7" id="KW-0472">Membrane</keyword>
<dbReference type="GO" id="GO:0022857">
    <property type="term" value="F:transmembrane transporter activity"/>
    <property type="evidence" value="ECO:0007669"/>
    <property type="project" value="TreeGrafter"/>
</dbReference>
<dbReference type="InterPro" id="IPR050250">
    <property type="entry name" value="Macrolide_Exporter_MacB"/>
</dbReference>
<evidence type="ECO:0000259" key="9">
    <source>
        <dbReference type="Pfam" id="PF12704"/>
    </source>
</evidence>
<reference evidence="10 11" key="1">
    <citation type="submission" date="2012-01" db="EMBL/GenBank/DDBJ databases">
        <title>Complete sequence of chromosome of Clostridium pasteurianum BC1.</title>
        <authorList>
            <consortium name="US DOE Joint Genome Institute"/>
            <person name="Lucas S."/>
            <person name="Han J."/>
            <person name="Lapidus A."/>
            <person name="Cheng J.-F."/>
            <person name="Goodwin L."/>
            <person name="Pitluck S."/>
            <person name="Peters L."/>
            <person name="Mikhailova N."/>
            <person name="Teshima H."/>
            <person name="Detter J.C."/>
            <person name="Han C."/>
            <person name="Tapia R."/>
            <person name="Land M."/>
            <person name="Hauser L."/>
            <person name="Kyrpides N."/>
            <person name="Ivanova N."/>
            <person name="Pagani I."/>
            <person name="Dunn J."/>
            <person name="Taghavi S."/>
            <person name="Francis A."/>
            <person name="van der Lelie D."/>
            <person name="Woyke T."/>
        </authorList>
    </citation>
    <scope>NUCLEOTIDE SEQUENCE [LARGE SCALE GENOMIC DNA]</scope>
    <source>
        <strain evidence="10 11">BC1</strain>
    </source>
</reference>
<feature type="transmembrane region" description="Helical" evidence="7">
    <location>
        <begin position="345"/>
        <end position="369"/>
    </location>
</feature>
<keyword evidence="3 7" id="KW-0812">Transmembrane</keyword>
<evidence type="ECO:0000256" key="7">
    <source>
        <dbReference type="SAM" id="Phobius"/>
    </source>
</evidence>
<sequence>MKLSDLLEIIWSNMWRRRARTILTMIGVVIGSIAIFVIVSIGNGFQSYVSNQFSSFGDANVITVLPYNSYGQQTTTNNIKKKKLVLNDKSLNELKKLPNVKYCVPIINIQGSIKYKKNELQSNFMGMEMKEYSKDHKLFAGRFPSDGSEECVIGYKLAKYILGGNNSDNITDNQIKDLLRKKVQIVVSRVSDTGEQENKEYSFKISGISLESTSDDFMVKIPLKSVKTLNDWIMEGKGQNSLTYGQINVVVDDVKNISQIEKSINSLGYTASSLKEILDATNTTLNGVKLVIGALGAISLLVSAFGIANTMNMSIYERKKEIGVMKVIGAGLFDIKKIFIGEASAIGFIGGLAGIIIGFIINFIINAALRGYLSSGSSGGNVKIATASVGLVLFVLLFSLFIGFLSGIYPASKAAKLNVIKSIKDE</sequence>
<evidence type="ECO:0000256" key="6">
    <source>
        <dbReference type="ARBA" id="ARBA00038076"/>
    </source>
</evidence>
<dbReference type="PANTHER" id="PTHR30572">
    <property type="entry name" value="MEMBRANE COMPONENT OF TRANSPORTER-RELATED"/>
    <property type="match status" value="1"/>
</dbReference>
<feature type="transmembrane region" description="Helical" evidence="7">
    <location>
        <begin position="290"/>
        <end position="311"/>
    </location>
</feature>
<protein>
    <submittedName>
        <fullName evidence="10">ABC-type transport system, involved in lipoprotein release, permease component</fullName>
    </submittedName>
</protein>
<evidence type="ECO:0000256" key="4">
    <source>
        <dbReference type="ARBA" id="ARBA00022989"/>
    </source>
</evidence>
<evidence type="ECO:0000256" key="3">
    <source>
        <dbReference type="ARBA" id="ARBA00022692"/>
    </source>
</evidence>
<gene>
    <name evidence="10" type="ORF">Clopa_0628</name>
</gene>
<dbReference type="RefSeq" id="WP_015613999.1">
    <property type="nucleotide sequence ID" value="NC_021182.1"/>
</dbReference>
<dbReference type="KEGG" id="cpas:Clopa_0628"/>
<dbReference type="Pfam" id="PF02687">
    <property type="entry name" value="FtsX"/>
    <property type="match status" value="1"/>
</dbReference>
<dbReference type="PANTHER" id="PTHR30572:SF4">
    <property type="entry name" value="ABC TRANSPORTER PERMEASE YTRF"/>
    <property type="match status" value="1"/>
</dbReference>
<dbReference type="OrthoDB" id="9770099at2"/>
<dbReference type="eggNOG" id="COG4591">
    <property type="taxonomic scope" value="Bacteria"/>
</dbReference>
<evidence type="ECO:0000313" key="10">
    <source>
        <dbReference type="EMBL" id="AGK95673.1"/>
    </source>
</evidence>
<dbReference type="GO" id="GO:0005886">
    <property type="term" value="C:plasma membrane"/>
    <property type="evidence" value="ECO:0007669"/>
    <property type="project" value="UniProtKB-SubCell"/>
</dbReference>
<feature type="domain" description="MacB-like periplasmic core" evidence="9">
    <location>
        <begin position="21"/>
        <end position="266"/>
    </location>
</feature>
<dbReference type="InterPro" id="IPR003838">
    <property type="entry name" value="ABC3_permease_C"/>
</dbReference>
<accession>R4JZE0</accession>
<dbReference type="InterPro" id="IPR025857">
    <property type="entry name" value="MacB_PCD"/>
</dbReference>
<comment type="similarity">
    <text evidence="6">Belongs to the ABC-4 integral membrane protein family.</text>
</comment>
<proteinExistence type="inferred from homology"/>
<dbReference type="AlphaFoldDB" id="R4JZE0"/>
<dbReference type="Pfam" id="PF12704">
    <property type="entry name" value="MacB_PCD"/>
    <property type="match status" value="1"/>
</dbReference>
<keyword evidence="11" id="KW-1185">Reference proteome</keyword>
<keyword evidence="2" id="KW-1003">Cell membrane</keyword>
<keyword evidence="10" id="KW-0449">Lipoprotein</keyword>